<dbReference type="EMBL" id="BGPR01009799">
    <property type="protein sequence ID" value="GBN42359.1"/>
    <property type="molecule type" value="Genomic_DNA"/>
</dbReference>
<name>A0A4Y2NUJ9_ARAVE</name>
<reference evidence="2 3" key="1">
    <citation type="journal article" date="2019" name="Sci. Rep.">
        <title>Orb-weaving spider Araneus ventricosus genome elucidates the spidroin gene catalogue.</title>
        <authorList>
            <person name="Kono N."/>
            <person name="Nakamura H."/>
            <person name="Ohtoshi R."/>
            <person name="Moran D.A.P."/>
            <person name="Shinohara A."/>
            <person name="Yoshida Y."/>
            <person name="Fujiwara M."/>
            <person name="Mori M."/>
            <person name="Tomita M."/>
            <person name="Arakawa K."/>
        </authorList>
    </citation>
    <scope>NUCLEOTIDE SEQUENCE [LARGE SCALE GENOMIC DNA]</scope>
</reference>
<evidence type="ECO:0000313" key="3">
    <source>
        <dbReference type="Proteomes" id="UP000499080"/>
    </source>
</evidence>
<protein>
    <submittedName>
        <fullName evidence="2">Uncharacterized protein</fullName>
    </submittedName>
</protein>
<sequence>MQFRDNSVSGQWMHWAYFLTKSDSTWKKKLPLPQGVGLLPVGPRKAFYFPYTTYWNQQRHSPIRNLETLPLGVTGSPEGKSFPHQESSPGLLIIKPPSQVS</sequence>
<feature type="region of interest" description="Disordered" evidence="1">
    <location>
        <begin position="74"/>
        <end position="101"/>
    </location>
</feature>
<dbReference type="Proteomes" id="UP000499080">
    <property type="component" value="Unassembled WGS sequence"/>
</dbReference>
<proteinExistence type="predicted"/>
<accession>A0A4Y2NUJ9</accession>
<keyword evidence="3" id="KW-1185">Reference proteome</keyword>
<comment type="caution">
    <text evidence="2">The sequence shown here is derived from an EMBL/GenBank/DDBJ whole genome shotgun (WGS) entry which is preliminary data.</text>
</comment>
<evidence type="ECO:0000313" key="2">
    <source>
        <dbReference type="EMBL" id="GBN42359.1"/>
    </source>
</evidence>
<evidence type="ECO:0000256" key="1">
    <source>
        <dbReference type="SAM" id="MobiDB-lite"/>
    </source>
</evidence>
<organism evidence="2 3">
    <name type="scientific">Araneus ventricosus</name>
    <name type="common">Orbweaver spider</name>
    <name type="synonym">Epeira ventricosa</name>
    <dbReference type="NCBI Taxonomy" id="182803"/>
    <lineage>
        <taxon>Eukaryota</taxon>
        <taxon>Metazoa</taxon>
        <taxon>Ecdysozoa</taxon>
        <taxon>Arthropoda</taxon>
        <taxon>Chelicerata</taxon>
        <taxon>Arachnida</taxon>
        <taxon>Araneae</taxon>
        <taxon>Araneomorphae</taxon>
        <taxon>Entelegynae</taxon>
        <taxon>Araneoidea</taxon>
        <taxon>Araneidae</taxon>
        <taxon>Araneus</taxon>
    </lineage>
</organism>
<gene>
    <name evidence="2" type="ORF">AVEN_101688_1</name>
</gene>
<dbReference type="AlphaFoldDB" id="A0A4Y2NUJ9"/>